<dbReference type="InterPro" id="IPR007276">
    <property type="entry name" value="Nop14"/>
</dbReference>
<dbReference type="OrthoDB" id="441771at2759"/>
<dbReference type="AlphaFoldDB" id="A0A899FVM5"/>
<evidence type="ECO:0000256" key="1">
    <source>
        <dbReference type="ARBA" id="ARBA00004604"/>
    </source>
</evidence>
<evidence type="ECO:0000256" key="2">
    <source>
        <dbReference type="ARBA" id="ARBA00007466"/>
    </source>
</evidence>
<feature type="region of interest" description="Disordered" evidence="7">
    <location>
        <begin position="1"/>
        <end position="37"/>
    </location>
</feature>
<accession>A0A899FVM5</accession>
<feature type="compositionally biased region" description="Polar residues" evidence="7">
    <location>
        <begin position="384"/>
        <end position="405"/>
    </location>
</feature>
<protein>
    <recommendedName>
        <fullName evidence="10">Nucleolar complex protein 14</fullName>
    </recommendedName>
</protein>
<comment type="subcellular location">
    <subcellularLocation>
        <location evidence="1">Nucleus</location>
        <location evidence="1">Nucleolus</location>
    </subcellularLocation>
</comment>
<reference evidence="8" key="1">
    <citation type="submission" date="2020-06" db="EMBL/GenBank/DDBJ databases">
        <title>Genomes of multiple members of Pneumocystis genus reveal paths to human pathogen Pneumocystis jirovecii.</title>
        <authorList>
            <person name="Cisse O.H."/>
            <person name="Ma L."/>
            <person name="Dekker J."/>
            <person name="Khil P."/>
            <person name="Jo J."/>
            <person name="Brenchley J."/>
            <person name="Blair R."/>
            <person name="Pahar B."/>
            <person name="Chabe M."/>
            <person name="Van Rompay K.A."/>
            <person name="Keesler R."/>
            <person name="Sukura A."/>
            <person name="Hirsch V."/>
            <person name="Kutty G."/>
            <person name="Liu Y."/>
            <person name="Peng L."/>
            <person name="Chen J."/>
            <person name="Song J."/>
            <person name="Weissenbacher-Lang C."/>
            <person name="Xu J."/>
            <person name="Upham N.S."/>
            <person name="Stajich J.E."/>
            <person name="Cuomo C.A."/>
            <person name="Cushion M.T."/>
            <person name="Kovacs J.A."/>
        </authorList>
    </citation>
    <scope>NUCLEOTIDE SEQUENCE</scope>
    <source>
        <strain evidence="8">2A</strain>
    </source>
</reference>
<keyword evidence="5" id="KW-0539">Nucleus</keyword>
<evidence type="ECO:0000256" key="6">
    <source>
        <dbReference type="ARBA" id="ARBA00024695"/>
    </source>
</evidence>
<dbReference type="GO" id="GO:0032040">
    <property type="term" value="C:small-subunit processome"/>
    <property type="evidence" value="ECO:0007669"/>
    <property type="project" value="InterPro"/>
</dbReference>
<evidence type="ECO:0000256" key="3">
    <source>
        <dbReference type="ARBA" id="ARBA00022517"/>
    </source>
</evidence>
<keyword evidence="9" id="KW-1185">Reference proteome</keyword>
<name>A0A899FVM5_9ASCO</name>
<evidence type="ECO:0000313" key="9">
    <source>
        <dbReference type="Proteomes" id="UP000663699"/>
    </source>
</evidence>
<proteinExistence type="inferred from homology"/>
<dbReference type="GO" id="GO:0030692">
    <property type="term" value="C:Noc4p-Nop14p complex"/>
    <property type="evidence" value="ECO:0007669"/>
    <property type="project" value="TreeGrafter"/>
</dbReference>
<feature type="compositionally biased region" description="Basic and acidic residues" evidence="7">
    <location>
        <begin position="763"/>
        <end position="774"/>
    </location>
</feature>
<dbReference type="PANTHER" id="PTHR23183:SF0">
    <property type="entry name" value="NUCLEOLAR PROTEIN 14"/>
    <property type="match status" value="1"/>
</dbReference>
<comment type="function">
    <text evidence="6">Involved in nucleolar processing of pre-18S ribosomal RNA. Has a role in the nuclear export of 40S pre-ribosomal subunit to the cytoplasm.</text>
</comment>
<evidence type="ECO:0000256" key="7">
    <source>
        <dbReference type="SAM" id="MobiDB-lite"/>
    </source>
</evidence>
<evidence type="ECO:0000256" key="4">
    <source>
        <dbReference type="ARBA" id="ARBA00022552"/>
    </source>
</evidence>
<dbReference type="PANTHER" id="PTHR23183">
    <property type="entry name" value="NOP14"/>
    <property type="match status" value="1"/>
</dbReference>
<comment type="similarity">
    <text evidence="2">Belongs to the NOP14 family.</text>
</comment>
<feature type="region of interest" description="Disordered" evidence="7">
    <location>
        <begin position="763"/>
        <end position="784"/>
    </location>
</feature>
<feature type="region of interest" description="Disordered" evidence="7">
    <location>
        <begin position="383"/>
        <end position="405"/>
    </location>
</feature>
<dbReference type="EMBL" id="CP054534">
    <property type="protein sequence ID" value="QSL64683.1"/>
    <property type="molecule type" value="Genomic_DNA"/>
</dbReference>
<evidence type="ECO:0000313" key="8">
    <source>
        <dbReference type="EMBL" id="QSL64683.1"/>
    </source>
</evidence>
<dbReference type="GO" id="GO:0030490">
    <property type="term" value="P:maturation of SSU-rRNA"/>
    <property type="evidence" value="ECO:0007669"/>
    <property type="project" value="TreeGrafter"/>
</dbReference>
<sequence>MTKSQLKQLKKALRDAGISSDNRRRKRKKPIKQEDRESILENIRSQFNHYEKKVNKVKHEVGGRKVRGIEGHPSLSRQAGEEKRKNTILKDMLRRNKEGCFVDNRFGENDTHLSLEEKMLQRYAVEKQKLYEKNSIYNLDDDVGNFEESLAEVEDFENIREDDSGNIDFKTVNDEHFGGFDNPKQLNSIKKSKSEIMKEIIEKSKLRKYERQREKENDEIKREMLDAEFDDLHSLLTKNYGTISSKTDEKQKDKDIQYDLSVKELAFEKRACPSNRTKTEEEIAQEKAEELQRLEEERLKRMKYEYFLENDVKKTRSVFSIRDGDNLEDDYISDNDNECSNNADNDTEFHSFKIYKYEKIDGVSYSTDSIKNRLNLNEKKATDGFSTSNNLGSESKNTAFESSNESQDLGVGKKKELAYIYACPSSSSEFLSVLEDIEQKDIPKVVDRIKVLHHPSLHPLNKEKLQTFIVVLLDLILYLSEKKSASLITLDLLCEHLRDLSYKYPEACYDAFHKKLRSTRERFNQLIFSGKTKSLPLIQDLLFLRIIGAIFPTSDLSHVIVTPTLLIMGQLLSQLKIISSGDIVLKLYIITLFAKYINLSNRIVPEVTNTLFNILKILFERNNRNLENKKTSIGSGNILSDLFCKPRALKISDIYSNDDNDKELEISLLKTTVQLIDHYATLWSGKSAFIEIFSPCLNLLKEFYDKMSLSSELLDEINSICQGISKLLQFSLETRKPLKLQAHKPIPIPSFIPKFEKEYSLDKKSYDPNHDRAKSAKLRSQYHDLERQKRCKEIKIQSMQQK</sequence>
<gene>
    <name evidence="8" type="ORF">MERGE_001985</name>
</gene>
<dbReference type="Pfam" id="PF04147">
    <property type="entry name" value="Nop14"/>
    <property type="match status" value="1"/>
</dbReference>
<keyword evidence="4" id="KW-0698">rRNA processing</keyword>
<keyword evidence="3" id="KW-0690">Ribosome biogenesis</keyword>
<evidence type="ECO:0008006" key="10">
    <source>
        <dbReference type="Google" id="ProtNLM"/>
    </source>
</evidence>
<organism evidence="8 9">
    <name type="scientific">Pneumocystis wakefieldiae</name>
    <dbReference type="NCBI Taxonomy" id="38082"/>
    <lineage>
        <taxon>Eukaryota</taxon>
        <taxon>Fungi</taxon>
        <taxon>Dikarya</taxon>
        <taxon>Ascomycota</taxon>
        <taxon>Taphrinomycotina</taxon>
        <taxon>Pneumocystomycetes</taxon>
        <taxon>Pneumocystaceae</taxon>
        <taxon>Pneumocystis</taxon>
    </lineage>
</organism>
<evidence type="ECO:0000256" key="5">
    <source>
        <dbReference type="ARBA" id="ARBA00023242"/>
    </source>
</evidence>
<dbReference type="Proteomes" id="UP000663699">
    <property type="component" value="Chromosome 3"/>
</dbReference>